<evidence type="ECO:0000313" key="2">
    <source>
        <dbReference type="Proteomes" id="UP000275267"/>
    </source>
</evidence>
<organism evidence="1 2">
    <name type="scientific">Panicum miliaceum</name>
    <name type="common">Proso millet</name>
    <name type="synonym">Broomcorn millet</name>
    <dbReference type="NCBI Taxonomy" id="4540"/>
    <lineage>
        <taxon>Eukaryota</taxon>
        <taxon>Viridiplantae</taxon>
        <taxon>Streptophyta</taxon>
        <taxon>Embryophyta</taxon>
        <taxon>Tracheophyta</taxon>
        <taxon>Spermatophyta</taxon>
        <taxon>Magnoliopsida</taxon>
        <taxon>Liliopsida</taxon>
        <taxon>Poales</taxon>
        <taxon>Poaceae</taxon>
        <taxon>PACMAD clade</taxon>
        <taxon>Panicoideae</taxon>
        <taxon>Panicodae</taxon>
        <taxon>Paniceae</taxon>
        <taxon>Panicinae</taxon>
        <taxon>Panicum</taxon>
        <taxon>Panicum sect. Panicum</taxon>
    </lineage>
</organism>
<proteinExistence type="predicted"/>
<comment type="caution">
    <text evidence="1">The sequence shown here is derived from an EMBL/GenBank/DDBJ whole genome shotgun (WGS) entry which is preliminary data.</text>
</comment>
<evidence type="ECO:0000313" key="1">
    <source>
        <dbReference type="EMBL" id="RLM57845.1"/>
    </source>
</evidence>
<keyword evidence="2" id="KW-1185">Reference proteome</keyword>
<name>A0A3L6PJP0_PANMI</name>
<dbReference type="EMBL" id="PQIB02000017">
    <property type="protein sequence ID" value="RLM57845.1"/>
    <property type="molecule type" value="Genomic_DNA"/>
</dbReference>
<gene>
    <name evidence="1" type="ORF">C2845_PM18G01170</name>
</gene>
<dbReference type="Proteomes" id="UP000275267">
    <property type="component" value="Unassembled WGS sequence"/>
</dbReference>
<reference evidence="2" key="1">
    <citation type="journal article" date="2019" name="Nat. Commun.">
        <title>The genome of broomcorn millet.</title>
        <authorList>
            <person name="Zou C."/>
            <person name="Miki D."/>
            <person name="Li D."/>
            <person name="Tang Q."/>
            <person name="Xiao L."/>
            <person name="Rajput S."/>
            <person name="Deng P."/>
            <person name="Jia W."/>
            <person name="Huang R."/>
            <person name="Zhang M."/>
            <person name="Sun Y."/>
            <person name="Hu J."/>
            <person name="Fu X."/>
            <person name="Schnable P.S."/>
            <person name="Li F."/>
            <person name="Zhang H."/>
            <person name="Feng B."/>
            <person name="Zhu X."/>
            <person name="Liu R."/>
            <person name="Schnable J.C."/>
            <person name="Zhu J.-K."/>
            <person name="Zhang H."/>
        </authorList>
    </citation>
    <scope>NUCLEOTIDE SEQUENCE [LARGE SCALE GENOMIC DNA]</scope>
</reference>
<dbReference type="AlphaFoldDB" id="A0A3L6PJP0"/>
<sequence length="93" mass="10265">MSYRKRKYLIAPSTCLPSLPYSTELNVGAGDHADPESAHVFTSRNHWHSVANEEGRHKPLKKKTGKATAEGFSSCRLARLLAEARETAVSLLD</sequence>
<protein>
    <submittedName>
        <fullName evidence="1">Uncharacterized protein</fullName>
    </submittedName>
</protein>
<accession>A0A3L6PJP0</accession>